<keyword evidence="9" id="KW-1185">Reference proteome</keyword>
<keyword evidence="3" id="KW-0689">Ribosomal protein</keyword>
<reference evidence="8" key="4">
    <citation type="submission" date="2025-09" db="UniProtKB">
        <authorList>
            <consortium name="Ensembl"/>
        </authorList>
    </citation>
    <scope>IDENTIFICATION</scope>
</reference>
<comment type="similarity">
    <text evidence="6">Belongs to the mitochondrion-specific ribosomal protein mL54 family.</text>
</comment>
<dbReference type="Pfam" id="PF08561">
    <property type="entry name" value="Ribosomal_L37"/>
    <property type="match status" value="1"/>
</dbReference>
<dbReference type="FunCoup" id="H2XV31">
    <property type="interactions" value="35"/>
</dbReference>
<accession>H2XV31</accession>
<dbReference type="Proteomes" id="UP000008144">
    <property type="component" value="Chromosome 10"/>
</dbReference>
<dbReference type="KEGG" id="cin:100185381"/>
<reference evidence="8" key="3">
    <citation type="submission" date="2025-08" db="UniProtKB">
        <authorList>
            <consortium name="Ensembl"/>
        </authorList>
    </citation>
    <scope>IDENTIFICATION</scope>
</reference>
<proteinExistence type="inferred from homology"/>
<dbReference type="GeneTree" id="ENSGT00390000001201"/>
<evidence type="ECO:0000313" key="9">
    <source>
        <dbReference type="Proteomes" id="UP000008144"/>
    </source>
</evidence>
<dbReference type="PANTHER" id="PTHR28595">
    <property type="entry name" value="39S RIBOSOMAL PROTEIN L54, MITOCHONDRIAL"/>
    <property type="match status" value="1"/>
</dbReference>
<dbReference type="InParanoid" id="H2XV31"/>
<evidence type="ECO:0000256" key="4">
    <source>
        <dbReference type="ARBA" id="ARBA00023128"/>
    </source>
</evidence>
<evidence type="ECO:0000256" key="3">
    <source>
        <dbReference type="ARBA" id="ARBA00022980"/>
    </source>
</evidence>
<protein>
    <recommendedName>
        <fullName evidence="7">Large ribosomal subunit protein mL54</fullName>
    </recommendedName>
</protein>
<organism evidence="8 9">
    <name type="scientific">Ciona intestinalis</name>
    <name type="common">Transparent sea squirt</name>
    <name type="synonym">Ascidia intestinalis</name>
    <dbReference type="NCBI Taxonomy" id="7719"/>
    <lineage>
        <taxon>Eukaryota</taxon>
        <taxon>Metazoa</taxon>
        <taxon>Chordata</taxon>
        <taxon>Tunicata</taxon>
        <taxon>Ascidiacea</taxon>
        <taxon>Phlebobranchia</taxon>
        <taxon>Cionidae</taxon>
        <taxon>Ciona</taxon>
    </lineage>
</organism>
<evidence type="ECO:0000256" key="7">
    <source>
        <dbReference type="ARBA" id="ARBA00035179"/>
    </source>
</evidence>
<keyword evidence="2" id="KW-0809">Transit peptide</keyword>
<reference evidence="8" key="2">
    <citation type="journal article" date="2008" name="Genome Biol.">
        <title>Improved genome assembly and evidence-based global gene model set for the chordate Ciona intestinalis: new insight into intron and operon populations.</title>
        <authorList>
            <person name="Satou Y."/>
            <person name="Mineta K."/>
            <person name="Ogasawara M."/>
            <person name="Sasakura Y."/>
            <person name="Shoguchi E."/>
            <person name="Ueno K."/>
            <person name="Yamada L."/>
            <person name="Matsumoto J."/>
            <person name="Wasserscheid J."/>
            <person name="Dewar K."/>
            <person name="Wiley G.B."/>
            <person name="Macmil S.L."/>
            <person name="Roe B.A."/>
            <person name="Zeller R.W."/>
            <person name="Hastings K.E."/>
            <person name="Lemaire P."/>
            <person name="Lindquist E."/>
            <person name="Endo T."/>
            <person name="Hotta K."/>
            <person name="Inaba K."/>
        </authorList>
    </citation>
    <scope>NUCLEOTIDE SEQUENCE [LARGE SCALE GENOMIC DNA]</scope>
    <source>
        <strain evidence="8">wild type</strain>
    </source>
</reference>
<dbReference type="HOGENOM" id="CLU_143073_0_0_1"/>
<evidence type="ECO:0000256" key="2">
    <source>
        <dbReference type="ARBA" id="ARBA00022946"/>
    </source>
</evidence>
<gene>
    <name evidence="8" type="primary">LOC100185381</name>
</gene>
<dbReference type="PANTHER" id="PTHR28595:SF1">
    <property type="entry name" value="LARGE RIBOSOMAL SUBUNIT PROTEIN ML54"/>
    <property type="match status" value="1"/>
</dbReference>
<reference evidence="9" key="1">
    <citation type="journal article" date="2002" name="Science">
        <title>The draft genome of Ciona intestinalis: insights into chordate and vertebrate origins.</title>
        <authorList>
            <person name="Dehal P."/>
            <person name="Satou Y."/>
            <person name="Campbell R.K."/>
            <person name="Chapman J."/>
            <person name="Degnan B."/>
            <person name="De Tomaso A."/>
            <person name="Davidson B."/>
            <person name="Di Gregorio A."/>
            <person name="Gelpke M."/>
            <person name="Goodstein D.M."/>
            <person name="Harafuji N."/>
            <person name="Hastings K.E."/>
            <person name="Ho I."/>
            <person name="Hotta K."/>
            <person name="Huang W."/>
            <person name="Kawashima T."/>
            <person name="Lemaire P."/>
            <person name="Martinez D."/>
            <person name="Meinertzhagen I.A."/>
            <person name="Necula S."/>
            <person name="Nonaka M."/>
            <person name="Putnam N."/>
            <person name="Rash S."/>
            <person name="Saiga H."/>
            <person name="Satake M."/>
            <person name="Terry A."/>
            <person name="Yamada L."/>
            <person name="Wang H.G."/>
            <person name="Awazu S."/>
            <person name="Azumi K."/>
            <person name="Boore J."/>
            <person name="Branno M."/>
            <person name="Chin-Bow S."/>
            <person name="DeSantis R."/>
            <person name="Doyle S."/>
            <person name="Francino P."/>
            <person name="Keys D.N."/>
            <person name="Haga S."/>
            <person name="Hayashi H."/>
            <person name="Hino K."/>
            <person name="Imai K.S."/>
            <person name="Inaba K."/>
            <person name="Kano S."/>
            <person name="Kobayashi K."/>
            <person name="Kobayashi M."/>
            <person name="Lee B.I."/>
            <person name="Makabe K.W."/>
            <person name="Manohar C."/>
            <person name="Matassi G."/>
            <person name="Medina M."/>
            <person name="Mochizuki Y."/>
            <person name="Mount S."/>
            <person name="Morishita T."/>
            <person name="Miura S."/>
            <person name="Nakayama A."/>
            <person name="Nishizaka S."/>
            <person name="Nomoto H."/>
            <person name="Ohta F."/>
            <person name="Oishi K."/>
            <person name="Rigoutsos I."/>
            <person name="Sano M."/>
            <person name="Sasaki A."/>
            <person name="Sasakura Y."/>
            <person name="Shoguchi E."/>
            <person name="Shin-i T."/>
            <person name="Spagnuolo A."/>
            <person name="Stainier D."/>
            <person name="Suzuki M.M."/>
            <person name="Tassy O."/>
            <person name="Takatori N."/>
            <person name="Tokuoka M."/>
            <person name="Yagi K."/>
            <person name="Yoshizaki F."/>
            <person name="Wada S."/>
            <person name="Zhang C."/>
            <person name="Hyatt P.D."/>
            <person name="Larimer F."/>
            <person name="Detter C."/>
            <person name="Doggett N."/>
            <person name="Glavina T."/>
            <person name="Hawkins T."/>
            <person name="Richardson P."/>
            <person name="Lucas S."/>
            <person name="Kohara Y."/>
            <person name="Levine M."/>
            <person name="Satoh N."/>
            <person name="Rokhsar D.S."/>
        </authorList>
    </citation>
    <scope>NUCLEOTIDE SEQUENCE [LARGE SCALE GENOMIC DNA]</scope>
</reference>
<evidence type="ECO:0000313" key="8">
    <source>
        <dbReference type="Ensembl" id="ENSCINP00000033515.1"/>
    </source>
</evidence>
<dbReference type="STRING" id="7719.ENSCINP00000033515"/>
<dbReference type="OMA" id="WLFEMNV"/>
<sequence>MIRPLSLLCRRTFSTSRVSAKKKLVGAETSKGSKAKVLVEIPKPIRDTKLLQTRCCGLNKYIEGEDPVLKPDHEYPEWLWTIHTGKPKTFADMDPDTKEYWYALKLANRKQRNKAKKGVRFYTPPRTHELKFQSRLPLRQSQ</sequence>
<dbReference type="Ensembl" id="ENSCINT00000031127.1">
    <property type="protein sequence ID" value="ENSCINP00000033515.1"/>
    <property type="gene ID" value="ENSCING00000019896.1"/>
</dbReference>
<dbReference type="GO" id="GO:0003735">
    <property type="term" value="F:structural constituent of ribosome"/>
    <property type="evidence" value="ECO:0000318"/>
    <property type="project" value="GO_Central"/>
</dbReference>
<dbReference type="AlphaFoldDB" id="H2XV31"/>
<dbReference type="OrthoDB" id="10252718at2759"/>
<dbReference type="GO" id="GO:0005762">
    <property type="term" value="C:mitochondrial large ribosomal subunit"/>
    <property type="evidence" value="ECO:0000318"/>
    <property type="project" value="GO_Central"/>
</dbReference>
<dbReference type="EMBL" id="EAAA01000459">
    <property type="status" value="NOT_ANNOTATED_CDS"/>
    <property type="molecule type" value="Genomic_DNA"/>
</dbReference>
<name>H2XV31_CIOIN</name>
<evidence type="ECO:0000256" key="1">
    <source>
        <dbReference type="ARBA" id="ARBA00004173"/>
    </source>
</evidence>
<evidence type="ECO:0000256" key="6">
    <source>
        <dbReference type="ARBA" id="ARBA00033752"/>
    </source>
</evidence>
<evidence type="ECO:0000256" key="5">
    <source>
        <dbReference type="ARBA" id="ARBA00023274"/>
    </source>
</evidence>
<keyword evidence="5" id="KW-0687">Ribonucleoprotein</keyword>
<dbReference type="GeneID" id="100185381"/>
<accession>A0A1W2W647</accession>
<comment type="subcellular location">
    <subcellularLocation>
        <location evidence="1">Mitochondrion</location>
    </subcellularLocation>
</comment>
<keyword evidence="4" id="KW-0496">Mitochondrion</keyword>
<dbReference type="InterPro" id="IPR013870">
    <property type="entry name" value="Ribosomal_mL54"/>
</dbReference>
<dbReference type="RefSeq" id="XP_002125406.1">
    <property type="nucleotide sequence ID" value="XM_002125370.5"/>
</dbReference>